<evidence type="ECO:0000256" key="1">
    <source>
        <dbReference type="ARBA" id="ARBA00022692"/>
    </source>
</evidence>
<keyword evidence="4" id="KW-0186">Copper</keyword>
<keyword evidence="4" id="KW-0187">Copper transport</keyword>
<evidence type="ECO:0000256" key="4">
    <source>
        <dbReference type="RuleBase" id="RU367022"/>
    </source>
</evidence>
<evidence type="ECO:0000313" key="6">
    <source>
        <dbReference type="EMBL" id="ODQ72156.1"/>
    </source>
</evidence>
<keyword evidence="7" id="KW-1185">Reference proteome</keyword>
<gene>
    <name evidence="6" type="ORF">LIPSTDRAFT_72859</name>
</gene>
<dbReference type="AlphaFoldDB" id="A0A1E3Q395"/>
<proteinExistence type="inferred from homology"/>
<keyword evidence="3 4" id="KW-0472">Membrane</keyword>
<keyword evidence="4" id="KW-0406">Ion transport</keyword>
<keyword evidence="1 4" id="KW-0812">Transmembrane</keyword>
<dbReference type="PANTHER" id="PTHR12483">
    <property type="entry name" value="SOLUTE CARRIER FAMILY 31 COPPER TRANSPORTERS"/>
    <property type="match status" value="1"/>
</dbReference>
<organism evidence="6 7">
    <name type="scientific">Lipomyces starkeyi NRRL Y-11557</name>
    <dbReference type="NCBI Taxonomy" id="675824"/>
    <lineage>
        <taxon>Eukaryota</taxon>
        <taxon>Fungi</taxon>
        <taxon>Dikarya</taxon>
        <taxon>Ascomycota</taxon>
        <taxon>Saccharomycotina</taxon>
        <taxon>Lipomycetes</taxon>
        <taxon>Lipomycetales</taxon>
        <taxon>Lipomycetaceae</taxon>
        <taxon>Lipomyces</taxon>
    </lineage>
</organism>
<dbReference type="Pfam" id="PF04145">
    <property type="entry name" value="Ctr"/>
    <property type="match status" value="1"/>
</dbReference>
<keyword evidence="4" id="KW-0813">Transport</keyword>
<dbReference type="GO" id="GO:0005375">
    <property type="term" value="F:copper ion transmembrane transporter activity"/>
    <property type="evidence" value="ECO:0007669"/>
    <property type="project" value="UniProtKB-UniRule"/>
</dbReference>
<dbReference type="PANTHER" id="PTHR12483:SF115">
    <property type="entry name" value="COPPER TRANSPORT PROTEIN"/>
    <property type="match status" value="1"/>
</dbReference>
<sequence>MSMDMDHGGMDHGGMDHGSMNHSGSTHGSSTCRMNMIFTWDPTDVCVVFEWWHIRGPGTLIASLFGIIVLGIGFEYLRTLSSAPVIAATDIDEFDSDSSASSSTPTLIDMQIPPPITIASNTTKYGTLFTTKKTTFLKRYRKRLRSVLYAIQVMYSFFLMLTAMTYNGWIIIAIGVGALIGHLLFGEKAQPRTICCD</sequence>
<dbReference type="GO" id="GO:0016020">
    <property type="term" value="C:membrane"/>
    <property type="evidence" value="ECO:0007669"/>
    <property type="project" value="UniProtKB-SubCell"/>
</dbReference>
<evidence type="ECO:0000256" key="5">
    <source>
        <dbReference type="SAM" id="MobiDB-lite"/>
    </source>
</evidence>
<keyword evidence="2 4" id="KW-1133">Transmembrane helix</keyword>
<dbReference type="InterPro" id="IPR007274">
    <property type="entry name" value="Cop_transporter"/>
</dbReference>
<evidence type="ECO:0000313" key="7">
    <source>
        <dbReference type="Proteomes" id="UP000094385"/>
    </source>
</evidence>
<feature type="region of interest" description="Disordered" evidence="5">
    <location>
        <begin position="1"/>
        <end position="25"/>
    </location>
</feature>
<comment type="subcellular location">
    <subcellularLocation>
        <location evidence="4">Membrane</location>
        <topology evidence="4">Multi-pass membrane protein</topology>
    </subcellularLocation>
</comment>
<feature type="transmembrane region" description="Helical" evidence="4">
    <location>
        <begin position="169"/>
        <end position="185"/>
    </location>
</feature>
<dbReference type="OrthoDB" id="161814at2759"/>
<evidence type="ECO:0000256" key="3">
    <source>
        <dbReference type="ARBA" id="ARBA00023136"/>
    </source>
</evidence>
<feature type="transmembrane region" description="Helical" evidence="4">
    <location>
        <begin position="146"/>
        <end position="163"/>
    </location>
</feature>
<dbReference type="EMBL" id="KV454296">
    <property type="protein sequence ID" value="ODQ72156.1"/>
    <property type="molecule type" value="Genomic_DNA"/>
</dbReference>
<dbReference type="Proteomes" id="UP000094385">
    <property type="component" value="Unassembled WGS sequence"/>
</dbReference>
<reference evidence="6 7" key="1">
    <citation type="journal article" date="2016" name="Proc. Natl. Acad. Sci. U.S.A.">
        <title>Comparative genomics of biotechnologically important yeasts.</title>
        <authorList>
            <person name="Riley R."/>
            <person name="Haridas S."/>
            <person name="Wolfe K.H."/>
            <person name="Lopes M.R."/>
            <person name="Hittinger C.T."/>
            <person name="Goeker M."/>
            <person name="Salamov A.A."/>
            <person name="Wisecaver J.H."/>
            <person name="Long T.M."/>
            <person name="Calvey C.H."/>
            <person name="Aerts A.L."/>
            <person name="Barry K.W."/>
            <person name="Choi C."/>
            <person name="Clum A."/>
            <person name="Coughlan A.Y."/>
            <person name="Deshpande S."/>
            <person name="Douglass A.P."/>
            <person name="Hanson S.J."/>
            <person name="Klenk H.-P."/>
            <person name="LaButti K.M."/>
            <person name="Lapidus A."/>
            <person name="Lindquist E.A."/>
            <person name="Lipzen A.M."/>
            <person name="Meier-Kolthoff J.P."/>
            <person name="Ohm R.A."/>
            <person name="Otillar R.P."/>
            <person name="Pangilinan J.L."/>
            <person name="Peng Y."/>
            <person name="Rokas A."/>
            <person name="Rosa C.A."/>
            <person name="Scheuner C."/>
            <person name="Sibirny A.A."/>
            <person name="Slot J.C."/>
            <person name="Stielow J.B."/>
            <person name="Sun H."/>
            <person name="Kurtzman C.P."/>
            <person name="Blackwell M."/>
            <person name="Grigoriev I.V."/>
            <person name="Jeffries T.W."/>
        </authorList>
    </citation>
    <scope>NUCLEOTIDE SEQUENCE [LARGE SCALE GENOMIC DNA]</scope>
    <source>
        <strain evidence="6 7">NRRL Y-11557</strain>
    </source>
</reference>
<protein>
    <recommendedName>
        <fullName evidence="4">Copper transport protein</fullName>
    </recommendedName>
</protein>
<evidence type="ECO:0000256" key="2">
    <source>
        <dbReference type="ARBA" id="ARBA00022989"/>
    </source>
</evidence>
<feature type="transmembrane region" description="Helical" evidence="4">
    <location>
        <begin position="58"/>
        <end position="77"/>
    </location>
</feature>
<feature type="compositionally biased region" description="Basic and acidic residues" evidence="5">
    <location>
        <begin position="1"/>
        <end position="15"/>
    </location>
</feature>
<name>A0A1E3Q395_LIPST</name>
<comment type="similarity">
    <text evidence="4">Belongs to the copper transporter (Ctr) (TC 1.A.56) family. SLC31A subfamily.</text>
</comment>
<accession>A0A1E3Q395</accession>